<dbReference type="PROSITE" id="PS51371">
    <property type="entry name" value="CBS"/>
    <property type="match status" value="2"/>
</dbReference>
<dbReference type="RefSeq" id="WP_006965382.1">
    <property type="nucleotide sequence ID" value="NZ_APJX01000003.1"/>
</dbReference>
<dbReference type="InterPro" id="IPR051257">
    <property type="entry name" value="Diverse_CBS-Domain"/>
</dbReference>
<keyword evidence="1 2" id="KW-0129">CBS domain</keyword>
<evidence type="ECO:0000256" key="2">
    <source>
        <dbReference type="PROSITE-ProRule" id="PRU00703"/>
    </source>
</evidence>
<protein>
    <submittedName>
        <fullName evidence="4">Protein stimulating phenylphosphate synthetase activity</fullName>
    </submittedName>
</protein>
<gene>
    <name evidence="4" type="primary">ppsC</name>
    <name evidence="4" type="ORF">Dpo_3c01940</name>
</gene>
<name>S0G6G6_9BACT</name>
<dbReference type="SMART" id="SM00116">
    <property type="entry name" value="CBS"/>
    <property type="match status" value="2"/>
</dbReference>
<evidence type="ECO:0000259" key="3">
    <source>
        <dbReference type="PROSITE" id="PS51371"/>
    </source>
</evidence>
<accession>S0G6G6</accession>
<feature type="domain" description="CBS" evidence="3">
    <location>
        <begin position="7"/>
        <end position="65"/>
    </location>
</feature>
<dbReference type="SUPFAM" id="SSF54631">
    <property type="entry name" value="CBS-domain pair"/>
    <property type="match status" value="1"/>
</dbReference>
<evidence type="ECO:0000256" key="1">
    <source>
        <dbReference type="ARBA" id="ARBA00023122"/>
    </source>
</evidence>
<evidence type="ECO:0000313" key="4">
    <source>
        <dbReference type="EMBL" id="EMS80051.1"/>
    </source>
</evidence>
<dbReference type="Proteomes" id="UP000014216">
    <property type="component" value="Unassembled WGS sequence"/>
</dbReference>
<dbReference type="Pfam" id="PF00571">
    <property type="entry name" value="CBS"/>
    <property type="match status" value="2"/>
</dbReference>
<dbReference type="OrthoDB" id="9802114at2"/>
<sequence length="220" mass="24970">MIVKNWMRKNPDIIPSDLSAKAAIQEFETKKVPFLAVVDDGRFKGFIARRDLREAASWTISTQDIFEIQYFNEKLKVRDIMVRKPVTLSIDDSVENAIKKGSRFGRSFLPVMDGDRLVGTLSNRDFTQALSQLLGEGEGVVGVTIELNGDSKTTIKEILEEFFAADVKINGFFTLKNPNNGANRLIIRFDIKYLKKITPVIKEKGYRLLEEATYKDNNIS</sequence>
<dbReference type="PANTHER" id="PTHR43080">
    <property type="entry name" value="CBS DOMAIN-CONTAINING PROTEIN CBSX3, MITOCHONDRIAL"/>
    <property type="match status" value="1"/>
</dbReference>
<dbReference type="EMBL" id="APJX01000003">
    <property type="protein sequence ID" value="EMS80051.1"/>
    <property type="molecule type" value="Genomic_DNA"/>
</dbReference>
<dbReference type="InterPro" id="IPR000644">
    <property type="entry name" value="CBS_dom"/>
</dbReference>
<dbReference type="PANTHER" id="PTHR43080:SF2">
    <property type="entry name" value="CBS DOMAIN-CONTAINING PROTEIN"/>
    <property type="match status" value="1"/>
</dbReference>
<keyword evidence="5" id="KW-1185">Reference proteome</keyword>
<comment type="caution">
    <text evidence="4">The sequence shown here is derived from an EMBL/GenBank/DDBJ whole genome shotgun (WGS) entry which is preliminary data.</text>
</comment>
<organism evidence="4 5">
    <name type="scientific">Desulfotignum phosphitoxidans DSM 13687</name>
    <dbReference type="NCBI Taxonomy" id="1286635"/>
    <lineage>
        <taxon>Bacteria</taxon>
        <taxon>Pseudomonadati</taxon>
        <taxon>Thermodesulfobacteriota</taxon>
        <taxon>Desulfobacteria</taxon>
        <taxon>Desulfobacterales</taxon>
        <taxon>Desulfobacteraceae</taxon>
        <taxon>Desulfotignum</taxon>
    </lineage>
</organism>
<evidence type="ECO:0000313" key="5">
    <source>
        <dbReference type="Proteomes" id="UP000014216"/>
    </source>
</evidence>
<feature type="domain" description="CBS" evidence="3">
    <location>
        <begin position="81"/>
        <end position="136"/>
    </location>
</feature>
<dbReference type="InterPro" id="IPR046342">
    <property type="entry name" value="CBS_dom_sf"/>
</dbReference>
<dbReference type="Gene3D" id="3.10.580.10">
    <property type="entry name" value="CBS-domain"/>
    <property type="match status" value="1"/>
</dbReference>
<dbReference type="AlphaFoldDB" id="S0G6G6"/>
<proteinExistence type="predicted"/>
<reference evidence="4 5" key="1">
    <citation type="journal article" date="2013" name="Genome Announc.">
        <title>Draft Genome Sequence of Desulfotignum phosphitoxidans DSM 13687 Strain FiPS-3.</title>
        <authorList>
            <person name="Poehlein A."/>
            <person name="Daniel R."/>
            <person name="Simeonova D.D."/>
        </authorList>
    </citation>
    <scope>NUCLEOTIDE SEQUENCE [LARGE SCALE GENOMIC DNA]</scope>
    <source>
        <strain evidence="4 5">DSM 13687</strain>
    </source>
</reference>